<comment type="caution">
    <text evidence="2">The sequence shown here is derived from an EMBL/GenBank/DDBJ whole genome shotgun (WGS) entry which is preliminary data.</text>
</comment>
<dbReference type="InterPro" id="IPR051790">
    <property type="entry name" value="Cytochrome_c-biogenesis_DsbD"/>
</dbReference>
<evidence type="ECO:0000256" key="1">
    <source>
        <dbReference type="SAM" id="Phobius"/>
    </source>
</evidence>
<evidence type="ECO:0000313" key="3">
    <source>
        <dbReference type="Proteomes" id="UP001250214"/>
    </source>
</evidence>
<reference evidence="3" key="1">
    <citation type="submission" date="2023-07" db="EMBL/GenBank/DDBJ databases">
        <title>Novel species in the genus Lipingzhangella isolated from Sambhar Salt Lake.</title>
        <authorList>
            <person name="Jiya N."/>
            <person name="Kajale S."/>
            <person name="Sharma A."/>
        </authorList>
    </citation>
    <scope>NUCLEOTIDE SEQUENCE [LARGE SCALE GENOMIC DNA]</scope>
    <source>
        <strain evidence="3">LS1_29</strain>
    </source>
</reference>
<feature type="transmembrane region" description="Helical" evidence="1">
    <location>
        <begin position="55"/>
        <end position="76"/>
    </location>
</feature>
<keyword evidence="1" id="KW-1133">Transmembrane helix</keyword>
<dbReference type="Proteomes" id="UP001250214">
    <property type="component" value="Unassembled WGS sequence"/>
</dbReference>
<gene>
    <name evidence="2" type="ORF">RIF23_07645</name>
</gene>
<dbReference type="PANTHER" id="PTHR31272">
    <property type="entry name" value="CYTOCHROME C-TYPE BIOGENESIS PROTEIN HI_1454-RELATED"/>
    <property type="match status" value="1"/>
</dbReference>
<feature type="transmembrane region" description="Helical" evidence="1">
    <location>
        <begin position="257"/>
        <end position="277"/>
    </location>
</feature>
<keyword evidence="3" id="KW-1185">Reference proteome</keyword>
<keyword evidence="1" id="KW-0472">Membrane</keyword>
<evidence type="ECO:0000313" key="2">
    <source>
        <dbReference type="EMBL" id="MDS1270165.1"/>
    </source>
</evidence>
<accession>A0ABU2H5P5</accession>
<sequence>MSELPLLIAVTAGMLAVLNPCGFAMLPGYLALLLARDTEEASPLRAMGRAVATTAAMTSGFVVVFGGFALAVTPLAVSVEPYLPWLTIVIGLALCGLGVWLLAGRQLTLLLPKFSPGRPTRSLRWAFTYGLSYAVASLSCTVGPFLALVASALRTGSVPGVLGMFLAYTVGMGMVIGVLTIGTALARDGVAHRLRRLLPHVTRASGALLLLAGSYVAYYGIFELRTLAAGTAQDPVIGTAIRAQAALGRWLAEIGPGWVAAAALLALVLPVAVRILWPRRTMAAVREPSQD</sequence>
<proteinExistence type="predicted"/>
<name>A0ABU2H5P5_9ACTN</name>
<dbReference type="EMBL" id="JAVLVT010000003">
    <property type="protein sequence ID" value="MDS1270165.1"/>
    <property type="molecule type" value="Genomic_DNA"/>
</dbReference>
<feature type="transmembrane region" description="Helical" evidence="1">
    <location>
        <begin position="165"/>
        <end position="185"/>
    </location>
</feature>
<dbReference type="RefSeq" id="WP_310911704.1">
    <property type="nucleotide sequence ID" value="NZ_JAVLVT010000003.1"/>
</dbReference>
<organism evidence="2 3">
    <name type="scientific">Lipingzhangella rawalii</name>
    <dbReference type="NCBI Taxonomy" id="2055835"/>
    <lineage>
        <taxon>Bacteria</taxon>
        <taxon>Bacillati</taxon>
        <taxon>Actinomycetota</taxon>
        <taxon>Actinomycetes</taxon>
        <taxon>Streptosporangiales</taxon>
        <taxon>Nocardiopsidaceae</taxon>
        <taxon>Lipingzhangella</taxon>
    </lineage>
</organism>
<dbReference type="PANTHER" id="PTHR31272:SF4">
    <property type="entry name" value="CYTOCHROME C-TYPE BIOGENESIS PROTEIN HI_1454-RELATED"/>
    <property type="match status" value="1"/>
</dbReference>
<protein>
    <submittedName>
        <fullName evidence="2">Cytochrome c biogenesis CcdA family protein</fullName>
    </submittedName>
</protein>
<feature type="transmembrane region" description="Helical" evidence="1">
    <location>
        <begin position="197"/>
        <end position="221"/>
    </location>
</feature>
<feature type="transmembrane region" description="Helical" evidence="1">
    <location>
        <begin position="125"/>
        <end position="153"/>
    </location>
</feature>
<feature type="transmembrane region" description="Helical" evidence="1">
    <location>
        <begin position="82"/>
        <end position="104"/>
    </location>
</feature>
<keyword evidence="1" id="KW-0812">Transmembrane</keyword>
<feature type="transmembrane region" description="Helical" evidence="1">
    <location>
        <begin position="6"/>
        <end position="34"/>
    </location>
</feature>